<evidence type="ECO:0000256" key="8">
    <source>
        <dbReference type="ARBA" id="ARBA00023239"/>
    </source>
</evidence>
<feature type="binding site" evidence="11">
    <location>
        <begin position="277"/>
        <end position="278"/>
    </location>
    <ligand>
        <name>S-methyl-5'-thioadenosine</name>
        <dbReference type="ChEBI" id="CHEBI:17509"/>
    </ligand>
</feature>
<dbReference type="PROSITE" id="PS51006">
    <property type="entry name" value="PABS_2"/>
    <property type="match status" value="1"/>
</dbReference>
<keyword evidence="8 12" id="KW-0456">Lyase</keyword>
<keyword evidence="7 12" id="KW-0865">Zymogen</keyword>
<dbReference type="Pfam" id="PF02675">
    <property type="entry name" value="AdoMet_dc"/>
    <property type="match status" value="1"/>
</dbReference>
<dbReference type="SUPFAM" id="SSF53335">
    <property type="entry name" value="S-adenosyl-L-methionine-dependent methyltransferases"/>
    <property type="match status" value="1"/>
</dbReference>
<comment type="pathway">
    <text evidence="11">Amine and polyamine biosynthesis; spermidine biosynthesis; spermidine from putrescine: step 1/1.</text>
</comment>
<dbReference type="Proteomes" id="UP000326354">
    <property type="component" value="Chromosome"/>
</dbReference>
<comment type="cofactor">
    <cofactor evidence="12">
        <name>pyruvate</name>
        <dbReference type="ChEBI" id="CHEBI:15361"/>
    </cofactor>
    <text evidence="12">Binds 1 pyruvoyl group covalently per subunit.</text>
</comment>
<comment type="PTM">
    <text evidence="12">Is synthesized initially as an inactive proenzyme. Formation of the active enzyme involves a self-maturation process in which the active site pyruvoyl group is generated from an internal serine residue via an autocatalytic post-translational modification. Two non-identical subunits are generated from the proenzyme in this reaction, and the pyruvate is formed at the N-terminus of the alpha chain, which is derived from the carboxyl end of the proenzyme. The post-translation cleavage follows an unusual pathway, termed non-hydrolytic serinolysis, in which the side chain hydroxyl group of the serine supplies its oxygen atom to form the C-terminus of the beta chain, while the remainder of the serine residue undergoes an oxidative deamination to produce ammonia and the pyruvoyl group blocking the N-terminus of the alpha chain.</text>
</comment>
<dbReference type="PANTHER" id="PTHR11558:SF11">
    <property type="entry name" value="SPERMIDINE SYNTHASE"/>
    <property type="match status" value="1"/>
</dbReference>
<dbReference type="EC" id="4.1.1.50" evidence="12"/>
<feature type="active site" description="Proton acceptor" evidence="11 13">
    <location>
        <position position="296"/>
    </location>
</feature>
<dbReference type="PROSITE" id="PS01330">
    <property type="entry name" value="PABS_1"/>
    <property type="match status" value="1"/>
</dbReference>
<dbReference type="KEGG" id="uam:UABAM_06509"/>
<dbReference type="InterPro" id="IPR035246">
    <property type="entry name" value="Spermidine_synt_N"/>
</dbReference>
<feature type="binding site" evidence="11">
    <location>
        <position position="246"/>
    </location>
    <ligand>
        <name>S-methyl-5'-thioadenosine</name>
        <dbReference type="ChEBI" id="CHEBI:17509"/>
    </ligand>
</feature>
<comment type="pathway">
    <text evidence="12">Amine and polyamine biosynthesis; S-adenosylmethioninamine biosynthesis; S-adenosylmethioninamine from S-adenosyl-L-methionine: step 1/1.</text>
</comment>
<evidence type="ECO:0000256" key="13">
    <source>
        <dbReference type="PROSITE-ProRule" id="PRU00354"/>
    </source>
</evidence>
<dbReference type="NCBIfam" id="NF002010">
    <property type="entry name" value="PRK00811.1"/>
    <property type="match status" value="1"/>
</dbReference>
<feature type="domain" description="PABS" evidence="16">
    <location>
        <begin position="142"/>
        <end position="378"/>
    </location>
</feature>
<dbReference type="InterPro" id="IPR037163">
    <property type="entry name" value="Spermidine_synt_N_sf"/>
</dbReference>
<evidence type="ECO:0000259" key="16">
    <source>
        <dbReference type="PROSITE" id="PS51006"/>
    </source>
</evidence>
<dbReference type="InterPro" id="IPR030374">
    <property type="entry name" value="PABS"/>
</dbReference>
<comment type="function">
    <text evidence="12">Catalyzes the decarboxylation of S-adenosylmethionine to S-adenosylmethioninamine (dcAdoMet), the propylamine donor required for the synthesis of the polyamines spermine and spermidine from the diamine putrescine.</text>
</comment>
<feature type="binding site" evidence="11">
    <location>
        <position position="202"/>
    </location>
    <ligand>
        <name>spermidine</name>
        <dbReference type="ChEBI" id="CHEBI:57834"/>
    </ligand>
</feature>
<dbReference type="RefSeq" id="WP_151972264.1">
    <property type="nucleotide sequence ID" value="NZ_AP019860.1"/>
</dbReference>
<evidence type="ECO:0000313" key="18">
    <source>
        <dbReference type="Proteomes" id="UP000326354"/>
    </source>
</evidence>
<evidence type="ECO:0000256" key="6">
    <source>
        <dbReference type="ARBA" id="ARBA00023115"/>
    </source>
</evidence>
<feature type="site" description="Cleavage (non-hydrolytic); by autolysis" evidence="12">
    <location>
        <begin position="64"/>
        <end position="65"/>
    </location>
</feature>
<evidence type="ECO:0000256" key="2">
    <source>
        <dbReference type="ARBA" id="ARBA00022679"/>
    </source>
</evidence>
<feature type="binding site" evidence="11">
    <location>
        <position position="303"/>
    </location>
    <ligand>
        <name>S-methyl-5'-thioadenosine</name>
        <dbReference type="ChEBI" id="CHEBI:17509"/>
    </ligand>
</feature>
<keyword evidence="6 12" id="KW-0620">Polyamine biosynthesis</keyword>
<evidence type="ECO:0000256" key="5">
    <source>
        <dbReference type="ARBA" id="ARBA00023066"/>
    </source>
</evidence>
<dbReference type="Gene3D" id="3.60.90.10">
    <property type="entry name" value="S-adenosylmethionine decarboxylase"/>
    <property type="match status" value="1"/>
</dbReference>
<dbReference type="Pfam" id="PF17284">
    <property type="entry name" value="Spermine_synt_N"/>
    <property type="match status" value="1"/>
</dbReference>
<dbReference type="Gene3D" id="3.40.50.150">
    <property type="entry name" value="Vaccinia Virus protein VP39"/>
    <property type="match status" value="1"/>
</dbReference>
<dbReference type="UniPathway" id="UPA00248">
    <property type="reaction ID" value="UER00314"/>
</dbReference>
<keyword evidence="5 12" id="KW-0745">Spermidine biosynthesis</keyword>
<dbReference type="AlphaFoldDB" id="A0A5S9ITY5"/>
<feature type="binding site" evidence="11">
    <location>
        <position position="226"/>
    </location>
    <ligand>
        <name>spermidine</name>
        <dbReference type="ChEBI" id="CHEBI:57834"/>
    </ligand>
</feature>
<keyword evidence="10 12" id="KW-0670">Pyruvate</keyword>
<feature type="chain" id="PRO_5029079348" description="S-adenosylmethionine decarboxylase alpha chain" evidence="12">
    <location>
        <begin position="65"/>
        <end position="427"/>
    </location>
</feature>
<name>A0A5S9ITY5_UABAM</name>
<evidence type="ECO:0000256" key="11">
    <source>
        <dbReference type="HAMAP-Rule" id="MF_00198"/>
    </source>
</evidence>
<comment type="subunit">
    <text evidence="11">Homodimer or homotetramer.</text>
</comment>
<dbReference type="PANTHER" id="PTHR11558">
    <property type="entry name" value="SPERMIDINE/SPERMINE SYNTHASE"/>
    <property type="match status" value="1"/>
</dbReference>
<dbReference type="OrthoDB" id="9793120at2"/>
<dbReference type="HAMAP" id="MF_00464">
    <property type="entry name" value="AdoMetDC_1"/>
    <property type="match status" value="1"/>
</dbReference>
<feature type="binding site" evidence="11">
    <location>
        <begin position="296"/>
        <end position="299"/>
    </location>
    <ligand>
        <name>spermidine</name>
        <dbReference type="ChEBI" id="CHEBI:57834"/>
    </ligand>
</feature>
<keyword evidence="2 11" id="KW-0808">Transferase</keyword>
<comment type="subunit">
    <text evidence="12">Heterotetramer of two alpha and two beta chains arranged as a dimer of alpha/beta heterodimers.</text>
</comment>
<feature type="modified residue" description="Pyruvic acid (Ser); by autocatalysis" evidence="12">
    <location>
        <position position="65"/>
    </location>
</feature>
<evidence type="ECO:0000256" key="7">
    <source>
        <dbReference type="ARBA" id="ARBA00023145"/>
    </source>
</evidence>
<feature type="active site" description="Schiff-base intermediate with substrate; via pyruvic acid" evidence="12">
    <location>
        <position position="65"/>
    </location>
</feature>
<evidence type="ECO:0000256" key="4">
    <source>
        <dbReference type="ARBA" id="ARBA00022813"/>
    </source>
</evidence>
<comment type="function">
    <text evidence="11">Catalyzes the irreversible transfer of a propylamine group from the amino donor S-adenosylmethioninamine (decarboxy-AdoMet) to putrescine (1,4-diaminobutane) to yield spermidine.</text>
</comment>
<dbReference type="InterPro" id="IPR016067">
    <property type="entry name" value="S-AdoMet_deCO2ase_core"/>
</dbReference>
<organism evidence="17 18">
    <name type="scientific">Uabimicrobium amorphum</name>
    <dbReference type="NCBI Taxonomy" id="2596890"/>
    <lineage>
        <taxon>Bacteria</taxon>
        <taxon>Pseudomonadati</taxon>
        <taxon>Planctomycetota</taxon>
        <taxon>Candidatus Uabimicrobiia</taxon>
        <taxon>Candidatus Uabimicrobiales</taxon>
        <taxon>Candidatus Uabimicrobiaceae</taxon>
        <taxon>Candidatus Uabimicrobium</taxon>
    </lineage>
</organism>
<feature type="active site" description="Proton acceptor; for processing activity" evidence="12">
    <location>
        <position position="70"/>
    </location>
</feature>
<dbReference type="InterPro" id="IPR017716">
    <property type="entry name" value="S-AdoMet_deCOase_pro-enz"/>
</dbReference>
<comment type="catalytic activity">
    <reaction evidence="11 15">
        <text>S-adenosyl 3-(methylsulfanyl)propylamine + putrescine = S-methyl-5'-thioadenosine + spermidine + H(+)</text>
        <dbReference type="Rhea" id="RHEA:12721"/>
        <dbReference type="ChEBI" id="CHEBI:15378"/>
        <dbReference type="ChEBI" id="CHEBI:17509"/>
        <dbReference type="ChEBI" id="CHEBI:57443"/>
        <dbReference type="ChEBI" id="CHEBI:57834"/>
        <dbReference type="ChEBI" id="CHEBI:326268"/>
        <dbReference type="EC" id="2.5.1.16"/>
    </reaction>
</comment>
<dbReference type="UniPathway" id="UPA00331">
    <property type="reaction ID" value="UER00451"/>
</dbReference>
<sequence>MTKQALGKHILVEFYNCPCEILNDVVRIEKCMLRAAKEAEATIINSAFHHFSPFGVSGVVVIQESHLAIHTWPEYGYVALDIFTCGESVDPWTAYDVLIKDLEAEHGSAMQISRGQLQLLTKQSNVPSQQQILEQRSKHIRNIWFTERGENMSVSFRHSGDVVFREKSKYQKVEVYDTYAYGKMLTIDGLVMCTEKDEHGYHEMITHVPMLTHPNPKNVLVIGGGDGGTIREVTRYKNLEKVTLVEIDQVVIDAAKKHLPTISSAFNHPKLELHVADGIEFVRSAPTGAYDIIIVDSSEPCGPSEGLFTEEFYRNAYNALNDDGILVTQSESPRFNAPVFCEMYDCYKKIFGAHKVHCYLAFIPTYNSGMWSFSFSSKGEIHPLQNFKEEQYNELVRNNDLQYYNKEIHQAAFALPNFVRKMLKISP</sequence>
<evidence type="ECO:0000256" key="9">
    <source>
        <dbReference type="ARBA" id="ARBA00023270"/>
    </source>
</evidence>
<keyword evidence="12" id="KW-0949">S-adenosyl-L-methionine</keyword>
<evidence type="ECO:0000256" key="15">
    <source>
        <dbReference type="RuleBase" id="RU003837"/>
    </source>
</evidence>
<feature type="active site" description="Proton donor; for catalytic activity" evidence="12">
    <location>
        <position position="85"/>
    </location>
</feature>
<dbReference type="GO" id="GO:0005829">
    <property type="term" value="C:cytosol"/>
    <property type="evidence" value="ECO:0007669"/>
    <property type="project" value="TreeGrafter"/>
</dbReference>
<keyword evidence="18" id="KW-1185">Reference proteome</keyword>
<dbReference type="EMBL" id="AP019860">
    <property type="protein sequence ID" value="BBM88093.1"/>
    <property type="molecule type" value="Genomic_DNA"/>
</dbReference>
<evidence type="ECO:0000256" key="10">
    <source>
        <dbReference type="ARBA" id="ARBA00023317"/>
    </source>
</evidence>
<evidence type="ECO:0000256" key="12">
    <source>
        <dbReference type="HAMAP-Rule" id="MF_00464"/>
    </source>
</evidence>
<dbReference type="Pfam" id="PF01564">
    <property type="entry name" value="Spermine_synth"/>
    <property type="match status" value="1"/>
</dbReference>
<dbReference type="GO" id="GO:0004766">
    <property type="term" value="F:spermidine synthase activity"/>
    <property type="evidence" value="ECO:0007669"/>
    <property type="project" value="UniProtKB-UniRule"/>
</dbReference>
<reference evidence="17 18" key="1">
    <citation type="submission" date="2019-08" db="EMBL/GenBank/DDBJ databases">
        <title>Complete genome sequence of Candidatus Uab amorphum.</title>
        <authorList>
            <person name="Shiratori T."/>
            <person name="Suzuki S."/>
            <person name="Kakizawa Y."/>
            <person name="Ishida K."/>
        </authorList>
    </citation>
    <scope>NUCLEOTIDE SEQUENCE [LARGE SCALE GENOMIC DNA]</scope>
    <source>
        <strain evidence="17 18">SRT547</strain>
    </source>
</reference>
<keyword evidence="3 12" id="KW-0210">Decarboxylase</keyword>
<protein>
    <recommendedName>
        <fullName evidence="12">S-adenosylmethionine decarboxylase proenzyme</fullName>
        <shortName evidence="12">AdoMetDC</shortName>
        <shortName evidence="12">SAMDC</shortName>
        <ecNumber evidence="12">4.1.1.50</ecNumber>
    </recommendedName>
    <component>
        <recommendedName>
            <fullName evidence="12">S-adenosylmethionine decarboxylase beta chain</fullName>
        </recommendedName>
    </component>
    <component>
        <recommendedName>
            <fullName evidence="12">S-adenosylmethionine decarboxylase alpha chain</fullName>
        </recommendedName>
    </component>
</protein>
<feature type="chain" id="PRO_5029079347" description="S-adenosylmethionine decarboxylase beta chain" evidence="12">
    <location>
        <begin position="1"/>
        <end position="64"/>
    </location>
</feature>
<evidence type="ECO:0000256" key="3">
    <source>
        <dbReference type="ARBA" id="ARBA00022793"/>
    </source>
</evidence>
<comment type="similarity">
    <text evidence="1 11 14">Belongs to the spermidine/spermine synthase family.</text>
</comment>
<dbReference type="GO" id="GO:0008295">
    <property type="term" value="P:spermidine biosynthetic process"/>
    <property type="evidence" value="ECO:0007669"/>
    <property type="project" value="UniProtKB-UniRule"/>
</dbReference>
<dbReference type="InterPro" id="IPR030373">
    <property type="entry name" value="PABS_CS"/>
</dbReference>
<accession>A0A5S9ITY5</accession>
<dbReference type="CDD" id="cd02440">
    <property type="entry name" value="AdoMet_MTases"/>
    <property type="match status" value="1"/>
</dbReference>
<keyword evidence="4 12" id="KW-0068">Autocatalytic cleavage</keyword>
<dbReference type="Gene3D" id="2.30.140.10">
    <property type="entry name" value="Spermidine synthase, tetramerisation domain"/>
    <property type="match status" value="1"/>
</dbReference>
<dbReference type="HAMAP" id="MF_00198">
    <property type="entry name" value="Spermidine_synth"/>
    <property type="match status" value="1"/>
</dbReference>
<comment type="similarity">
    <text evidence="12">Belongs to the prokaryotic AdoMetDC family. Type 1 subfamily.</text>
</comment>
<dbReference type="InterPro" id="IPR029063">
    <property type="entry name" value="SAM-dependent_MTases_sf"/>
</dbReference>
<evidence type="ECO:0000313" key="17">
    <source>
        <dbReference type="EMBL" id="BBM88093.1"/>
    </source>
</evidence>
<dbReference type="InterPro" id="IPR003826">
    <property type="entry name" value="AdoMetDC_fam_prok"/>
</dbReference>
<proteinExistence type="inferred from homology"/>
<dbReference type="NCBIfam" id="TIGR00417">
    <property type="entry name" value="speE"/>
    <property type="match status" value="1"/>
</dbReference>
<evidence type="ECO:0000256" key="1">
    <source>
        <dbReference type="ARBA" id="ARBA00007867"/>
    </source>
</evidence>
<comment type="catalytic activity">
    <reaction evidence="12">
        <text>S-adenosyl-L-methionine + H(+) = S-adenosyl 3-(methylsulfanyl)propylamine + CO2</text>
        <dbReference type="Rhea" id="RHEA:15981"/>
        <dbReference type="ChEBI" id="CHEBI:15378"/>
        <dbReference type="ChEBI" id="CHEBI:16526"/>
        <dbReference type="ChEBI" id="CHEBI:57443"/>
        <dbReference type="ChEBI" id="CHEBI:59789"/>
        <dbReference type="EC" id="4.1.1.50"/>
    </reaction>
</comment>
<feature type="binding site" evidence="11">
    <location>
        <position position="171"/>
    </location>
    <ligand>
        <name>S-methyl-5'-thioadenosine</name>
        <dbReference type="ChEBI" id="CHEBI:17509"/>
    </ligand>
</feature>
<keyword evidence="9 12" id="KW-0704">Schiff base</keyword>
<dbReference type="GO" id="GO:0004014">
    <property type="term" value="F:adenosylmethionine decarboxylase activity"/>
    <property type="evidence" value="ECO:0007669"/>
    <property type="project" value="UniProtKB-UniRule"/>
</dbReference>
<dbReference type="NCBIfam" id="TIGR03330">
    <property type="entry name" value="SAM_DCase_Bsu"/>
    <property type="match status" value="1"/>
</dbReference>
<dbReference type="SUPFAM" id="SSF56276">
    <property type="entry name" value="S-adenosylmethionine decarboxylase"/>
    <property type="match status" value="1"/>
</dbReference>
<dbReference type="InterPro" id="IPR001045">
    <property type="entry name" value="Spermi_synthase"/>
</dbReference>
<gene>
    <name evidence="12" type="primary">speH</name>
    <name evidence="11" type="synonym">speE</name>
    <name evidence="17" type="ORF">UABAM_06509</name>
</gene>
<evidence type="ECO:0000256" key="14">
    <source>
        <dbReference type="RuleBase" id="RU003836"/>
    </source>
</evidence>